<protein>
    <recommendedName>
        <fullName evidence="3">DUF11 domain-containing protein</fullName>
    </recommendedName>
</protein>
<dbReference type="EMBL" id="JAAIYO010000003">
    <property type="protein sequence ID" value="MBE4748909.1"/>
    <property type="molecule type" value="Genomic_DNA"/>
</dbReference>
<dbReference type="NCBIfam" id="TIGR03382">
    <property type="entry name" value="GC_trans_RRR"/>
    <property type="match status" value="1"/>
</dbReference>
<gene>
    <name evidence="1" type="ORF">G4177_12130</name>
</gene>
<keyword evidence="2" id="KW-1185">Reference proteome</keyword>
<organism evidence="1 2">
    <name type="scientific">Corallococcus soli</name>
    <dbReference type="NCBI Taxonomy" id="2710757"/>
    <lineage>
        <taxon>Bacteria</taxon>
        <taxon>Pseudomonadati</taxon>
        <taxon>Myxococcota</taxon>
        <taxon>Myxococcia</taxon>
        <taxon>Myxococcales</taxon>
        <taxon>Cystobacterineae</taxon>
        <taxon>Myxococcaceae</taxon>
        <taxon>Corallococcus</taxon>
    </lineage>
</organism>
<accession>A0ABR9PLX2</accession>
<dbReference type="Proteomes" id="UP001516472">
    <property type="component" value="Unassembled WGS sequence"/>
</dbReference>
<reference evidence="1 2" key="1">
    <citation type="submission" date="2020-02" db="EMBL/GenBank/DDBJ databases">
        <authorList>
            <person name="Babadi Z.K."/>
            <person name="Risdian C."/>
            <person name="Ebrahimipour G.H."/>
            <person name="Wink J."/>
        </authorList>
    </citation>
    <scope>NUCLEOTIDE SEQUENCE [LARGE SCALE GENOMIC DNA]</scope>
    <source>
        <strain evidence="1 2">ZKHCc1 1396</strain>
    </source>
</reference>
<comment type="caution">
    <text evidence="1">The sequence shown here is derived from an EMBL/GenBank/DDBJ whole genome shotgun (WGS) entry which is preliminary data.</text>
</comment>
<proteinExistence type="predicted"/>
<evidence type="ECO:0000313" key="2">
    <source>
        <dbReference type="Proteomes" id="UP001516472"/>
    </source>
</evidence>
<name>A0ABR9PLX2_9BACT</name>
<dbReference type="RefSeq" id="WP_193348332.1">
    <property type="nucleotide sequence ID" value="NZ_CBCSIP010000015.1"/>
</dbReference>
<dbReference type="InterPro" id="IPR017756">
    <property type="entry name" value="TM_Gly-Cys-Arg_CS"/>
</dbReference>
<evidence type="ECO:0000313" key="1">
    <source>
        <dbReference type="EMBL" id="MBE4748909.1"/>
    </source>
</evidence>
<sequence>MRVWMVGLGLVLFAGVARGGWTATQTSNGTPQDVVVFRPGFFAVATDQELYVSKDGGVTLLPGAMAGSYLQGTDCVVGIRADSELQSVGDCSPDEGKRLFPDGATYNLSAVRLTQDGGVGYAAAREVPVGQEFRSSVLPQQGAAQWGRLPMTQPNAVAQAPLAVLPPQADGGPHALFSVSANSAYFAWYRGATVTTVLAPGITPPTQAHSVALLPGATPAKPLAFFGNGTGLFRGTLGDEAWPFAPVVQNVGSVNALAFDVAQGSNVGTGFGLMLVKQSNDTVKAYSAEPVAPSSLVGSVWRNNPEFPSGISQTAKQVSCWGASYCVAILNGPQGNVFIYQNEKPPDLRVLPELFDVEEGTTKTLLLNPRDGDGDAVRVTATPRSPGGLLTLASGPPPSGDNGLSLTLTAPTGFCASQQTLLDVVASDGLAAHDVTKTVTLRAKHTARPAAPLRADVAVEGGVFFMGGAPGTLTPVPGTSGCAPVRYRWEEPANAPRLARTDTVAMLDPVFSREDRCQPDSKDFTYKVFANDGEVESLATNVRVEFLPWGPPAAPFSSAPAPVFSTATLSPQTPLHACAGTPGLPLTTWWSRLDTTPGVTVTAVRGQVIPRPIVGSTPVEGTSVAFESSGCSDTSVTLRAVHHVTVKDHTLVGPESIVDVAVKPRFFPLRDAKPAVTLDVPEERKVRGRVTTPNLNCVASRDVNTVVTLETADAAQVLDTRTLSGAAGDFELKLPLTCGSATYAVRVRVQERMADGGTEMAEVVQPLTRDARDVELGDVRGELVAVCDEGARGTLRQTFPEGACTAVTLDWSHVNGPALAPTVSSDDTAELRTTDTQLESLVGEFVTVSVAATGEGASGATREHQLRIGARPFVSVERRSEAGPGSSSSQVGVVVSLRNETACGVSAVRYEEVPTGADILPGSVRLNGQVVTPTPLEGGGFAVEPVPLAAGTTATLTYVIRPAFLGTPTFTGTASLRGVVVSHGDVPPPSTSGCGCSGSGSGVTAFGLGALAWLARRRRGVRARS</sequence>
<evidence type="ECO:0008006" key="3">
    <source>
        <dbReference type="Google" id="ProtNLM"/>
    </source>
</evidence>